<sequence>MNLTFNEEIFKNCRNKEQYFQYIEELVWLGREVQDNGIMAFESEKWQNVTAYEREAIDLLCEGCPPNRLEFMLTTLLNTSDFTEDEYIKAVLFRVFVIFLQPGGISETEMKKLLLSHFGIQEYHNRI</sequence>
<organism evidence="1 2">
    <name type="scientific">Lachnospira intestinalis</name>
    <dbReference type="NCBI Taxonomy" id="3133158"/>
    <lineage>
        <taxon>Bacteria</taxon>
        <taxon>Bacillati</taxon>
        <taxon>Bacillota</taxon>
        <taxon>Clostridia</taxon>
        <taxon>Lachnospirales</taxon>
        <taxon>Lachnospiraceae</taxon>
        <taxon>Lachnospira</taxon>
    </lineage>
</organism>
<comment type="caution">
    <text evidence="1">The sequence shown here is derived from an EMBL/GenBank/DDBJ whole genome shotgun (WGS) entry which is preliminary data.</text>
</comment>
<dbReference type="Proteomes" id="UP001546774">
    <property type="component" value="Unassembled WGS sequence"/>
</dbReference>
<evidence type="ECO:0000313" key="1">
    <source>
        <dbReference type="EMBL" id="MEQ2554036.1"/>
    </source>
</evidence>
<name>A0ABV1H403_9FIRM</name>
<proteinExistence type="predicted"/>
<reference evidence="1" key="1">
    <citation type="submission" date="2024-03" db="EMBL/GenBank/DDBJ databases">
        <title>Human intestinal bacterial collection.</title>
        <authorList>
            <person name="Pauvert C."/>
            <person name="Hitch T.C.A."/>
            <person name="Clavel T."/>
        </authorList>
    </citation>
    <scope>NUCLEOTIDE SEQUENCE [LARGE SCALE GENOMIC DNA]</scope>
    <source>
        <strain evidence="1">CLA-AA-H89B</strain>
    </source>
</reference>
<dbReference type="EMBL" id="JBBMFS010000002">
    <property type="protein sequence ID" value="MEQ2554036.1"/>
    <property type="molecule type" value="Genomic_DNA"/>
</dbReference>
<accession>A0ABV1H403</accession>
<gene>
    <name evidence="1" type="ORF">WMO37_03275</name>
</gene>
<evidence type="ECO:0000313" key="2">
    <source>
        <dbReference type="Proteomes" id="UP001546774"/>
    </source>
</evidence>
<keyword evidence="2" id="KW-1185">Reference proteome</keyword>
<protein>
    <submittedName>
        <fullName evidence="1">Uncharacterized protein</fullName>
    </submittedName>
</protein>